<keyword evidence="1" id="KW-1133">Transmembrane helix</keyword>
<dbReference type="Proteomes" id="UP000036356">
    <property type="component" value="Unassembled WGS sequence"/>
</dbReference>
<keyword evidence="1" id="KW-0472">Membrane</keyword>
<proteinExistence type="predicted"/>
<reference evidence="2 3" key="1">
    <citation type="submission" date="2015-06" db="EMBL/GenBank/DDBJ databases">
        <title>Draft genome of the moderately acidophilic sulfate reducer Candidatus Desulfosporosinus acididurans strain M1.</title>
        <authorList>
            <person name="Poehlein A."/>
            <person name="Petzsch P."/>
            <person name="Johnson B.D."/>
            <person name="Schloemann M."/>
            <person name="Daniel R."/>
            <person name="Muehling M."/>
        </authorList>
    </citation>
    <scope>NUCLEOTIDE SEQUENCE [LARGE SCALE GENOMIC DNA]</scope>
    <source>
        <strain evidence="2 3">M1</strain>
    </source>
</reference>
<protein>
    <submittedName>
        <fullName evidence="2">Spore cortex protein YabQ</fullName>
    </submittedName>
</protein>
<evidence type="ECO:0000313" key="3">
    <source>
        <dbReference type="Proteomes" id="UP000036356"/>
    </source>
</evidence>
<evidence type="ECO:0000313" key="2">
    <source>
        <dbReference type="EMBL" id="KLU67194.1"/>
    </source>
</evidence>
<dbReference type="InterPro" id="IPR019074">
    <property type="entry name" value="YabQ"/>
</dbReference>
<feature type="transmembrane region" description="Helical" evidence="1">
    <location>
        <begin position="109"/>
        <end position="128"/>
    </location>
</feature>
<dbReference type="AlphaFoldDB" id="A0A0J1FUS2"/>
<evidence type="ECO:0000256" key="1">
    <source>
        <dbReference type="SAM" id="Phobius"/>
    </source>
</evidence>
<sequence>MKSFPQIKERRGKTISEFMAFFWVVAAGLMVGVVFDFFRTFRRWQKWGPVVTFAGDILFSLIALVILYRLFFKANALAFRFYNVWGSLLGLVLYLRIFSYSLKKGYFKLFQLVAALLKLFAGGVMIPVRGLVLLMRPPYAILCWFSLLCFRIGEHIIYRPLVNLEITIKEWWRQLWPPRTNG</sequence>
<feature type="transmembrane region" description="Helical" evidence="1">
    <location>
        <begin position="20"/>
        <end position="38"/>
    </location>
</feature>
<name>A0A0J1FUS2_9FIRM</name>
<feature type="transmembrane region" description="Helical" evidence="1">
    <location>
        <begin position="77"/>
        <end position="97"/>
    </location>
</feature>
<organism evidence="2 3">
    <name type="scientific">Desulfosporosinus acididurans</name>
    <dbReference type="NCBI Taxonomy" id="476652"/>
    <lineage>
        <taxon>Bacteria</taxon>
        <taxon>Bacillati</taxon>
        <taxon>Bacillota</taxon>
        <taxon>Clostridia</taxon>
        <taxon>Eubacteriales</taxon>
        <taxon>Desulfitobacteriaceae</taxon>
        <taxon>Desulfosporosinus</taxon>
    </lineage>
</organism>
<keyword evidence="3" id="KW-1185">Reference proteome</keyword>
<comment type="caution">
    <text evidence="2">The sequence shown here is derived from an EMBL/GenBank/DDBJ whole genome shotgun (WGS) entry which is preliminary data.</text>
</comment>
<gene>
    <name evidence="2" type="ORF">DEAC_c11380</name>
</gene>
<accession>A0A0J1FUS2</accession>
<keyword evidence="1" id="KW-0812">Transmembrane</keyword>
<dbReference type="Pfam" id="PF09578">
    <property type="entry name" value="Spore_YabQ"/>
    <property type="match status" value="1"/>
</dbReference>
<dbReference type="EMBL" id="LDZY01000003">
    <property type="protein sequence ID" value="KLU67194.1"/>
    <property type="molecule type" value="Genomic_DNA"/>
</dbReference>
<feature type="transmembrane region" description="Helical" evidence="1">
    <location>
        <begin position="50"/>
        <end position="71"/>
    </location>
</feature>
<dbReference type="NCBIfam" id="TIGR02893">
    <property type="entry name" value="spore_yabQ"/>
    <property type="match status" value="1"/>
</dbReference>
<dbReference type="PATRIC" id="fig|476652.3.peg.1162"/>
<dbReference type="STRING" id="476652.DEAC_c11380"/>